<evidence type="ECO:0000313" key="1">
    <source>
        <dbReference type="EMBL" id="SHK08363.1"/>
    </source>
</evidence>
<dbReference type="STRING" id="1830138.SAMN05443507_10858"/>
<dbReference type="EMBL" id="FRAF01000008">
    <property type="protein sequence ID" value="SHK08363.1"/>
    <property type="molecule type" value="Genomic_DNA"/>
</dbReference>
<proteinExistence type="predicted"/>
<dbReference type="InterPro" id="IPR019700">
    <property type="entry name" value="Sigma-G_inhibitor_Gin"/>
</dbReference>
<dbReference type="AlphaFoldDB" id="A0A1M6PKE2"/>
<evidence type="ECO:0000313" key="2">
    <source>
        <dbReference type="Proteomes" id="UP000184016"/>
    </source>
</evidence>
<dbReference type="RefSeq" id="WP_072873654.1">
    <property type="nucleotide sequence ID" value="NZ_FRAF01000008.1"/>
</dbReference>
<dbReference type="Pfam" id="PF10764">
    <property type="entry name" value="Gin"/>
    <property type="match status" value="1"/>
</dbReference>
<dbReference type="Proteomes" id="UP000184016">
    <property type="component" value="Unassembled WGS sequence"/>
</dbReference>
<accession>A0A1M6PKE2</accession>
<reference evidence="2" key="1">
    <citation type="submission" date="2016-11" db="EMBL/GenBank/DDBJ databases">
        <authorList>
            <person name="Varghese N."/>
            <person name="Submissions S."/>
        </authorList>
    </citation>
    <scope>NUCLEOTIDE SEQUENCE [LARGE SCALE GENOMIC DNA]</scope>
    <source>
        <strain evidence="2">USBA-503</strain>
    </source>
</reference>
<keyword evidence="2" id="KW-1185">Reference proteome</keyword>
<organism evidence="1 2">
    <name type="scientific">Alicyclobacillus tolerans</name>
    <dbReference type="NCBI Taxonomy" id="90970"/>
    <lineage>
        <taxon>Bacteria</taxon>
        <taxon>Bacillati</taxon>
        <taxon>Bacillota</taxon>
        <taxon>Bacilli</taxon>
        <taxon>Bacillales</taxon>
        <taxon>Alicyclobacillaceae</taxon>
        <taxon>Alicyclobacillus</taxon>
    </lineage>
</organism>
<dbReference type="OrthoDB" id="2886653at2"/>
<gene>
    <name evidence="1" type="ORF">SAMN05443507_10858</name>
</gene>
<name>A0A1M6PKE2_9BACL</name>
<sequence length="63" mass="7223">MRNHWPSETECIICGMTRSAGIRICGEFICIDCEQAIVHTEVGDPRYSLYVECMKRIWLSALS</sequence>
<protein>
    <submittedName>
        <fullName evidence="1">Inhibitor of sigma-G Gin</fullName>
    </submittedName>
</protein>